<protein>
    <submittedName>
        <fullName evidence="2">Uncharacterized protein</fullName>
    </submittedName>
</protein>
<proteinExistence type="predicted"/>
<accession>A0A699ZQF0</accession>
<feature type="region of interest" description="Disordered" evidence="1">
    <location>
        <begin position="40"/>
        <end position="77"/>
    </location>
</feature>
<dbReference type="AlphaFoldDB" id="A0A699ZQF0"/>
<dbReference type="Proteomes" id="UP000485058">
    <property type="component" value="Unassembled WGS sequence"/>
</dbReference>
<organism evidence="2 3">
    <name type="scientific">Haematococcus lacustris</name>
    <name type="common">Green alga</name>
    <name type="synonym">Haematococcus pluvialis</name>
    <dbReference type="NCBI Taxonomy" id="44745"/>
    <lineage>
        <taxon>Eukaryota</taxon>
        <taxon>Viridiplantae</taxon>
        <taxon>Chlorophyta</taxon>
        <taxon>core chlorophytes</taxon>
        <taxon>Chlorophyceae</taxon>
        <taxon>CS clade</taxon>
        <taxon>Chlamydomonadales</taxon>
        <taxon>Haematococcaceae</taxon>
        <taxon>Haematococcus</taxon>
    </lineage>
</organism>
<dbReference type="EMBL" id="BLLF01002263">
    <property type="protein sequence ID" value="GFH23400.1"/>
    <property type="molecule type" value="Genomic_DNA"/>
</dbReference>
<gene>
    <name evidence="2" type="ORF">HaLaN_21007</name>
</gene>
<evidence type="ECO:0000256" key="1">
    <source>
        <dbReference type="SAM" id="MobiDB-lite"/>
    </source>
</evidence>
<comment type="caution">
    <text evidence="2">The sequence shown here is derived from an EMBL/GenBank/DDBJ whole genome shotgun (WGS) entry which is preliminary data.</text>
</comment>
<evidence type="ECO:0000313" key="2">
    <source>
        <dbReference type="EMBL" id="GFH23400.1"/>
    </source>
</evidence>
<name>A0A699ZQF0_HAELA</name>
<keyword evidence="3" id="KW-1185">Reference proteome</keyword>
<sequence>MQRSGGCTVCVRAGVHSGSHNQHHDWSCNLGRLAAGCPERPPGVLGQPRRPPLRAEGHRAAAPGAVPWRPASPLEQSRAEGGGALLHCGHTALGGSTTPMSFFHSELLRHAWPPGPTLPPQQEGTEQLLTAAARLLYAR</sequence>
<evidence type="ECO:0000313" key="3">
    <source>
        <dbReference type="Proteomes" id="UP000485058"/>
    </source>
</evidence>
<reference evidence="2 3" key="1">
    <citation type="submission" date="2020-02" db="EMBL/GenBank/DDBJ databases">
        <title>Draft genome sequence of Haematococcus lacustris strain NIES-144.</title>
        <authorList>
            <person name="Morimoto D."/>
            <person name="Nakagawa S."/>
            <person name="Yoshida T."/>
            <person name="Sawayama S."/>
        </authorList>
    </citation>
    <scope>NUCLEOTIDE SEQUENCE [LARGE SCALE GENOMIC DNA]</scope>
    <source>
        <strain evidence="2 3">NIES-144</strain>
    </source>
</reference>